<reference evidence="3 4" key="1">
    <citation type="journal article" date="2016" name="Genome Biol. Evol.">
        <title>Divergent and convergent evolution of fungal pathogenicity.</title>
        <authorList>
            <person name="Shang Y."/>
            <person name="Xiao G."/>
            <person name="Zheng P."/>
            <person name="Cen K."/>
            <person name="Zhan S."/>
            <person name="Wang C."/>
        </authorList>
    </citation>
    <scope>NUCLEOTIDE SEQUENCE [LARGE SCALE GENOMIC DNA]</scope>
    <source>
        <strain evidence="3 4">RCEF 1005</strain>
    </source>
</reference>
<protein>
    <submittedName>
        <fullName evidence="3">Uncharacterized protein</fullName>
    </submittedName>
</protein>
<accession>A0A167XLJ0</accession>
<proteinExistence type="predicted"/>
<dbReference type="Proteomes" id="UP000076881">
    <property type="component" value="Unassembled WGS sequence"/>
</dbReference>
<gene>
    <name evidence="3" type="ORF">LEL_10571</name>
</gene>
<evidence type="ECO:0000256" key="1">
    <source>
        <dbReference type="SAM" id="Coils"/>
    </source>
</evidence>
<evidence type="ECO:0000256" key="2">
    <source>
        <dbReference type="SAM" id="MobiDB-lite"/>
    </source>
</evidence>
<organism evidence="3 4">
    <name type="scientific">Akanthomyces lecanii RCEF 1005</name>
    <dbReference type="NCBI Taxonomy" id="1081108"/>
    <lineage>
        <taxon>Eukaryota</taxon>
        <taxon>Fungi</taxon>
        <taxon>Dikarya</taxon>
        <taxon>Ascomycota</taxon>
        <taxon>Pezizomycotina</taxon>
        <taxon>Sordariomycetes</taxon>
        <taxon>Hypocreomycetidae</taxon>
        <taxon>Hypocreales</taxon>
        <taxon>Cordycipitaceae</taxon>
        <taxon>Akanthomyces</taxon>
        <taxon>Cordyceps confragosa</taxon>
    </lineage>
</organism>
<keyword evidence="4" id="KW-1185">Reference proteome</keyword>
<name>A0A167XLJ0_CORDF</name>
<dbReference type="AlphaFoldDB" id="A0A167XLJ0"/>
<comment type="caution">
    <text evidence="3">The sequence shown here is derived from an EMBL/GenBank/DDBJ whole genome shotgun (WGS) entry which is preliminary data.</text>
</comment>
<keyword evidence="1" id="KW-0175">Coiled coil</keyword>
<evidence type="ECO:0000313" key="3">
    <source>
        <dbReference type="EMBL" id="OAA65124.1"/>
    </source>
</evidence>
<sequence>MLIAEDSGKYLAFHLDGFDADLRQGSGDGRGQVIYPDFLVSGRNDFVLDPAVAAAPSYHAELYNAQQGRPPSQLTEAIYSRNPQDPNGFGERGSAQIDHNGHPQGLDPRYLDRLRLEASRCQELGVKCRDLEQGNQDLKAQMHDLKQDHKKKFETLERWMNDQVTEIRGYLATIVGKVEHGDALLQTTKNEVQGMLKETIQRWEAQAAEESAATKGT</sequence>
<feature type="coiled-coil region" evidence="1">
    <location>
        <begin position="121"/>
        <end position="148"/>
    </location>
</feature>
<dbReference type="EMBL" id="AZHF01000014">
    <property type="protein sequence ID" value="OAA65124.1"/>
    <property type="molecule type" value="Genomic_DNA"/>
</dbReference>
<feature type="region of interest" description="Disordered" evidence="2">
    <location>
        <begin position="78"/>
        <end position="105"/>
    </location>
</feature>
<evidence type="ECO:0000313" key="4">
    <source>
        <dbReference type="Proteomes" id="UP000076881"/>
    </source>
</evidence>